<feature type="region of interest" description="Disordered" evidence="1">
    <location>
        <begin position="33"/>
        <end position="82"/>
    </location>
</feature>
<proteinExistence type="predicted"/>
<evidence type="ECO:0000313" key="3">
    <source>
        <dbReference type="EMBL" id="KAG2908385.1"/>
    </source>
</evidence>
<name>A0A8T1CEP7_9STRA</name>
<organism evidence="4 6">
    <name type="scientific">Phytophthora cactorum</name>
    <dbReference type="NCBI Taxonomy" id="29920"/>
    <lineage>
        <taxon>Eukaryota</taxon>
        <taxon>Sar</taxon>
        <taxon>Stramenopiles</taxon>
        <taxon>Oomycota</taxon>
        <taxon>Peronosporomycetes</taxon>
        <taxon>Peronosporales</taxon>
        <taxon>Peronosporaceae</taxon>
        <taxon>Phytophthora</taxon>
    </lineage>
</organism>
<evidence type="ECO:0000313" key="6">
    <source>
        <dbReference type="Proteomes" id="UP000736787"/>
    </source>
</evidence>
<dbReference type="Proteomes" id="UP000735874">
    <property type="component" value="Unassembled WGS sequence"/>
</dbReference>
<dbReference type="EMBL" id="RCMI01000489">
    <property type="protein sequence ID" value="KAG2908385.1"/>
    <property type="molecule type" value="Genomic_DNA"/>
</dbReference>
<comment type="caution">
    <text evidence="4">The sequence shown here is derived from an EMBL/GenBank/DDBJ whole genome shotgun (WGS) entry which is preliminary data.</text>
</comment>
<reference evidence="4" key="1">
    <citation type="submission" date="2018-10" db="EMBL/GenBank/DDBJ databases">
        <title>Effector identification in a new, highly contiguous assembly of the strawberry crown rot pathogen Phytophthora cactorum.</title>
        <authorList>
            <person name="Armitage A.D."/>
            <person name="Nellist C.F."/>
            <person name="Bates H."/>
            <person name="Vickerstaff R.J."/>
            <person name="Harrison R.J."/>
        </authorList>
    </citation>
    <scope>NUCLEOTIDE SEQUENCE</scope>
    <source>
        <strain evidence="2">15-7</strain>
        <strain evidence="3">4032</strain>
        <strain evidence="4">4040</strain>
        <strain evidence="5">P415</strain>
    </source>
</reference>
<dbReference type="Proteomes" id="UP000774804">
    <property type="component" value="Unassembled WGS sequence"/>
</dbReference>
<dbReference type="Proteomes" id="UP000736787">
    <property type="component" value="Unassembled WGS sequence"/>
</dbReference>
<dbReference type="Proteomes" id="UP000697107">
    <property type="component" value="Unassembled WGS sequence"/>
</dbReference>
<sequence>MISGAGLGSGFWFSAALFKSTEDKPQVNDYMTAVSGDLPQQPTRPSAPSDGVAHTGVEAPAPVLPEQSTPSPPKARRSKGAKNNATIGKAWLLLASKMSRLHDIEPPELALMLEYWASSSKMNGQTLADNEEDTNTAEMEANTSGDTTEAETAPTITAQGKKRKTMADSFEVGMKSKVDSFQAMAAAMTTTAPHSATGDIMSAIDKGFRR</sequence>
<evidence type="ECO:0000313" key="4">
    <source>
        <dbReference type="EMBL" id="KAG2919652.1"/>
    </source>
</evidence>
<evidence type="ECO:0000313" key="5">
    <source>
        <dbReference type="EMBL" id="KAG2974714.1"/>
    </source>
</evidence>
<dbReference type="EMBL" id="RCMG01000499">
    <property type="protein sequence ID" value="KAG2853094.1"/>
    <property type="molecule type" value="Genomic_DNA"/>
</dbReference>
<evidence type="ECO:0000313" key="2">
    <source>
        <dbReference type="EMBL" id="KAG2853094.1"/>
    </source>
</evidence>
<protein>
    <submittedName>
        <fullName evidence="4">Uncharacterized protein</fullName>
    </submittedName>
</protein>
<dbReference type="AlphaFoldDB" id="A0A8T1CEP7"/>
<dbReference type="EMBL" id="RCMK01000602">
    <property type="protein sequence ID" value="KAG2919652.1"/>
    <property type="molecule type" value="Genomic_DNA"/>
</dbReference>
<dbReference type="EMBL" id="RCML01000521">
    <property type="protein sequence ID" value="KAG2974714.1"/>
    <property type="molecule type" value="Genomic_DNA"/>
</dbReference>
<evidence type="ECO:0000256" key="1">
    <source>
        <dbReference type="SAM" id="MobiDB-lite"/>
    </source>
</evidence>
<dbReference type="VEuPathDB" id="FungiDB:PC110_g2030"/>
<feature type="region of interest" description="Disordered" evidence="1">
    <location>
        <begin position="141"/>
        <end position="164"/>
    </location>
</feature>
<gene>
    <name evidence="2" type="ORF">PC113_g14446</name>
    <name evidence="3" type="ORF">PC115_g13589</name>
    <name evidence="4" type="ORF">PC117_g16709</name>
    <name evidence="5" type="ORF">PC118_g14373</name>
</gene>
<accession>A0A8T1CEP7</accession>